<organism evidence="1 2">
    <name type="scientific">Protopolystoma xenopodis</name>
    <dbReference type="NCBI Taxonomy" id="117903"/>
    <lineage>
        <taxon>Eukaryota</taxon>
        <taxon>Metazoa</taxon>
        <taxon>Spiralia</taxon>
        <taxon>Lophotrochozoa</taxon>
        <taxon>Platyhelminthes</taxon>
        <taxon>Monogenea</taxon>
        <taxon>Polyopisthocotylea</taxon>
        <taxon>Polystomatidea</taxon>
        <taxon>Polystomatidae</taxon>
        <taxon>Protopolystoma</taxon>
    </lineage>
</organism>
<accession>A0A3S4ZX10</accession>
<evidence type="ECO:0000313" key="2">
    <source>
        <dbReference type="Proteomes" id="UP000784294"/>
    </source>
</evidence>
<evidence type="ECO:0000313" key="1">
    <source>
        <dbReference type="EMBL" id="VEL21963.1"/>
    </source>
</evidence>
<dbReference type="EMBL" id="CAAALY010053997">
    <property type="protein sequence ID" value="VEL21963.1"/>
    <property type="molecule type" value="Genomic_DNA"/>
</dbReference>
<comment type="caution">
    <text evidence="1">The sequence shown here is derived from an EMBL/GenBank/DDBJ whole genome shotgun (WGS) entry which is preliminary data.</text>
</comment>
<keyword evidence="2" id="KW-1185">Reference proteome</keyword>
<dbReference type="AlphaFoldDB" id="A0A3S4ZX10"/>
<protein>
    <submittedName>
        <fullName evidence="1">Uncharacterized protein</fullName>
    </submittedName>
</protein>
<dbReference type="Proteomes" id="UP000784294">
    <property type="component" value="Unassembled WGS sequence"/>
</dbReference>
<sequence length="88" mass="9711">MNVPVKPIDSWSSGGTDLRIFSRNTSTRNGSEFNNCEVCSSKFACQTGLCVFNSLYANWADQVIIQEWYQKGGQFVSVTERGSTSMAA</sequence>
<gene>
    <name evidence="1" type="ORF">PXEA_LOCUS15403</name>
</gene>
<name>A0A3S4ZX10_9PLAT</name>
<proteinExistence type="predicted"/>
<reference evidence="1" key="1">
    <citation type="submission" date="2018-11" db="EMBL/GenBank/DDBJ databases">
        <authorList>
            <consortium name="Pathogen Informatics"/>
        </authorList>
    </citation>
    <scope>NUCLEOTIDE SEQUENCE</scope>
</reference>